<evidence type="ECO:0000256" key="1">
    <source>
        <dbReference type="SAM" id="MobiDB-lite"/>
    </source>
</evidence>
<dbReference type="PANTHER" id="PTHR37535">
    <property type="entry name" value="FLUG DOMAIN PROTEIN"/>
    <property type="match status" value="1"/>
</dbReference>
<name>A0AAN7GTQ9_9PEZI</name>
<feature type="region of interest" description="Disordered" evidence="1">
    <location>
        <begin position="756"/>
        <end position="799"/>
    </location>
</feature>
<dbReference type="Pfam" id="PF11917">
    <property type="entry name" value="DUF3435"/>
    <property type="match status" value="2"/>
</dbReference>
<gene>
    <name evidence="3" type="ORF">QBC38DRAFT_547491</name>
</gene>
<feature type="domain" description="C2H2-type" evidence="2">
    <location>
        <begin position="700"/>
        <end position="721"/>
    </location>
</feature>
<evidence type="ECO:0000313" key="3">
    <source>
        <dbReference type="EMBL" id="KAK4224627.1"/>
    </source>
</evidence>
<dbReference type="InterPro" id="IPR021842">
    <property type="entry name" value="DUF3435"/>
</dbReference>
<accession>A0AAN7GTQ9</accession>
<proteinExistence type="predicted"/>
<dbReference type="EMBL" id="MU865387">
    <property type="protein sequence ID" value="KAK4224627.1"/>
    <property type="molecule type" value="Genomic_DNA"/>
</dbReference>
<dbReference type="InterPro" id="IPR013087">
    <property type="entry name" value="Znf_C2H2_type"/>
</dbReference>
<organism evidence="3 4">
    <name type="scientific">Podospora fimiseda</name>
    <dbReference type="NCBI Taxonomy" id="252190"/>
    <lineage>
        <taxon>Eukaryota</taxon>
        <taxon>Fungi</taxon>
        <taxon>Dikarya</taxon>
        <taxon>Ascomycota</taxon>
        <taxon>Pezizomycotina</taxon>
        <taxon>Sordariomycetes</taxon>
        <taxon>Sordariomycetidae</taxon>
        <taxon>Sordariales</taxon>
        <taxon>Podosporaceae</taxon>
        <taxon>Podospora</taxon>
    </lineage>
</organism>
<protein>
    <recommendedName>
        <fullName evidence="2">C2H2-type domain-containing protein</fullName>
    </recommendedName>
</protein>
<feature type="region of interest" description="Disordered" evidence="1">
    <location>
        <begin position="1"/>
        <end position="20"/>
    </location>
</feature>
<evidence type="ECO:0000313" key="4">
    <source>
        <dbReference type="Proteomes" id="UP001301958"/>
    </source>
</evidence>
<reference evidence="3" key="1">
    <citation type="journal article" date="2023" name="Mol. Phylogenet. Evol.">
        <title>Genome-scale phylogeny and comparative genomics of the fungal order Sordariales.</title>
        <authorList>
            <person name="Hensen N."/>
            <person name="Bonometti L."/>
            <person name="Westerberg I."/>
            <person name="Brannstrom I.O."/>
            <person name="Guillou S."/>
            <person name="Cros-Aarteil S."/>
            <person name="Calhoun S."/>
            <person name="Haridas S."/>
            <person name="Kuo A."/>
            <person name="Mondo S."/>
            <person name="Pangilinan J."/>
            <person name="Riley R."/>
            <person name="LaButti K."/>
            <person name="Andreopoulos B."/>
            <person name="Lipzen A."/>
            <person name="Chen C."/>
            <person name="Yan M."/>
            <person name="Daum C."/>
            <person name="Ng V."/>
            <person name="Clum A."/>
            <person name="Steindorff A."/>
            <person name="Ohm R.A."/>
            <person name="Martin F."/>
            <person name="Silar P."/>
            <person name="Natvig D.O."/>
            <person name="Lalanne C."/>
            <person name="Gautier V."/>
            <person name="Ament-Velasquez S.L."/>
            <person name="Kruys A."/>
            <person name="Hutchinson M.I."/>
            <person name="Powell A.J."/>
            <person name="Barry K."/>
            <person name="Miller A.N."/>
            <person name="Grigoriev I.V."/>
            <person name="Debuchy R."/>
            <person name="Gladieux P."/>
            <person name="Hiltunen Thoren M."/>
            <person name="Johannesson H."/>
        </authorList>
    </citation>
    <scope>NUCLEOTIDE SEQUENCE</scope>
    <source>
        <strain evidence="3">CBS 990.96</strain>
    </source>
</reference>
<reference evidence="3" key="2">
    <citation type="submission" date="2023-05" db="EMBL/GenBank/DDBJ databases">
        <authorList>
            <consortium name="Lawrence Berkeley National Laboratory"/>
            <person name="Steindorff A."/>
            <person name="Hensen N."/>
            <person name="Bonometti L."/>
            <person name="Westerberg I."/>
            <person name="Brannstrom I.O."/>
            <person name="Guillou S."/>
            <person name="Cros-Aarteil S."/>
            <person name="Calhoun S."/>
            <person name="Haridas S."/>
            <person name="Kuo A."/>
            <person name="Mondo S."/>
            <person name="Pangilinan J."/>
            <person name="Riley R."/>
            <person name="Labutti K."/>
            <person name="Andreopoulos B."/>
            <person name="Lipzen A."/>
            <person name="Chen C."/>
            <person name="Yanf M."/>
            <person name="Daum C."/>
            <person name="Ng V."/>
            <person name="Clum A."/>
            <person name="Ohm R."/>
            <person name="Martin F."/>
            <person name="Silar P."/>
            <person name="Natvig D."/>
            <person name="Lalanne C."/>
            <person name="Gautier V."/>
            <person name="Ament-Velasquez S.L."/>
            <person name="Kruys A."/>
            <person name="Hutchinson M.I."/>
            <person name="Powell A.J."/>
            <person name="Barry K."/>
            <person name="Miller A.N."/>
            <person name="Grigoriev I.V."/>
            <person name="Debuchy R."/>
            <person name="Gladieux P."/>
            <person name="Thoren M.H."/>
            <person name="Johannesson H."/>
        </authorList>
    </citation>
    <scope>NUCLEOTIDE SEQUENCE</scope>
    <source>
        <strain evidence="3">CBS 990.96</strain>
    </source>
</reference>
<feature type="compositionally biased region" description="Basic and acidic residues" evidence="1">
    <location>
        <begin position="10"/>
        <end position="20"/>
    </location>
</feature>
<dbReference type="Gene3D" id="3.30.160.60">
    <property type="entry name" value="Classic Zinc Finger"/>
    <property type="match status" value="1"/>
</dbReference>
<sequence length="799" mass="92295">MPRVIIKQHQRVDPSDTEERRRRVAENIQRLSQNIFDHCLPISKKAEEAEIRAWQDLESCFRELNPFPDYDIKNAWIDLCLDKPRPKLLFQAFLDERIRSSRGERPSIGDYETETVQTISVVNNIIMMWRNLDAKADKTILRDQRHQDPTNISKGAPGFGPVADISGWIGTTLAQDLDLSCRQTFEKRDLTANDIMQLLNTLWTHARDVECRPRQRVAFHSTLLLAGFGFRLGCIVSFPYKQVRIRCLRAPTPEDPERIVIWATILIVHYKRRQYAINIPQNETLIISQAIFDKAFKAGYQSFEDLLRTPRLENTECLELEWKEEMLGKEIFPIDYEVYLKLWNRLWLVAGNRDKIRPYSLRVGAGAALDGMYDDDDDEAVVFVLKFRFASNNPGPLTPSLRSHLMSNSTATFERSYQSQHIRVELMPVIFGKAAAGSHNELYQTLREATIIRDIKAPIYPTEEDERLVDRREDVTQLRERYSKLKANGSRDTETQRANAALHNHRKKGLSLIVQDRRDRYFQEVDRRRALGIPTDDIHVSFPWGTSPRLNPNDAAASQIGAFLNNPDLGGQERVRIFCQIIDCYLGSQTTQLKNLIRSLENNKPDVSTPKGQSIVDGMAEKNKPIAVPFQDQEDTNLSPPAWTCLLCVPKYTLNGAEEWCNHTERYHGAEFIPNLPRKELRVHVQPKSPKRPKTRPAPCPICEHMFYPGNSMSRHMNQKHDTQFNRPFNCPECDRQGFAKTIIIDRETWMRHMEERHGRDGQTGTAVSQPDLHLNLKRKPCDEIEGQISRKGEKRRGI</sequence>
<keyword evidence="4" id="KW-1185">Reference proteome</keyword>
<feature type="compositionally biased region" description="Basic and acidic residues" evidence="1">
    <location>
        <begin position="789"/>
        <end position="799"/>
    </location>
</feature>
<dbReference type="AlphaFoldDB" id="A0AAN7GTQ9"/>
<dbReference type="PROSITE" id="PS00028">
    <property type="entry name" value="ZINC_FINGER_C2H2_1"/>
    <property type="match status" value="1"/>
</dbReference>
<evidence type="ECO:0000259" key="2">
    <source>
        <dbReference type="PROSITE" id="PS00028"/>
    </source>
</evidence>
<dbReference type="Proteomes" id="UP001301958">
    <property type="component" value="Unassembled WGS sequence"/>
</dbReference>
<comment type="caution">
    <text evidence="3">The sequence shown here is derived from an EMBL/GenBank/DDBJ whole genome shotgun (WGS) entry which is preliminary data.</text>
</comment>
<dbReference type="PANTHER" id="PTHR37535:SF3">
    <property type="entry name" value="FLUG DOMAIN-CONTAINING PROTEIN"/>
    <property type="match status" value="1"/>
</dbReference>